<dbReference type="GeneID" id="37117253"/>
<name>A0A317WKF0_9EURO</name>
<sequence length="466" mass="54247">MNRLPNEILLLIAEHTVKGTCWRERCRTLHALILCCQRFYKLFQSLLYYDLNLWNFSTSEVRLVIHLWKHPELASRVRKLELCWPSDDENCLEVDDYEDDEQSRVKFIEQALQEIFTPEEKETESKWKDWLHDFREWAWIGVLLVRLTHLENIQFNQGQHSKIIVDVPLKAAKRHKPFHDSPPFPFLRNVCILSNSGVDKKIITPFFYFPNVRSIRGGSIWANTESANILDPCDMIPSSYSVREIAVYGVYHCRGMLDWLAACKKLEHISIEAASHPNDDEIIYPLDSLAFHHAILPFRKTRRTLEVTFSILYNNSLVENNGWGLKEDNIPFPSLQDFSVLENLIIRHAHLMIFPDIMTLQPSNIQLIDKLPTSLKRLSIRDIVDGFYFDLESELLSMVRNRHALPHLVALELGESKILDECSIFEEPCDKLVVECRAAGICLSLVPYEDTWPLAEPLLLFYESLA</sequence>
<accession>A0A317WKF0</accession>
<evidence type="ECO:0000313" key="2">
    <source>
        <dbReference type="Proteomes" id="UP000246702"/>
    </source>
</evidence>
<dbReference type="AlphaFoldDB" id="A0A317WKF0"/>
<keyword evidence="2" id="KW-1185">Reference proteome</keyword>
<dbReference type="RefSeq" id="XP_025466595.1">
    <property type="nucleotide sequence ID" value="XM_025615110.1"/>
</dbReference>
<protein>
    <recommendedName>
        <fullName evidence="3">F-box domain-containing protein</fullName>
    </recommendedName>
</protein>
<comment type="caution">
    <text evidence="1">The sequence shown here is derived from an EMBL/GenBank/DDBJ whole genome shotgun (WGS) entry which is preliminary data.</text>
</comment>
<proteinExistence type="predicted"/>
<dbReference type="Proteomes" id="UP000246702">
    <property type="component" value="Unassembled WGS sequence"/>
</dbReference>
<organism evidence="1 2">
    <name type="scientific">Aspergillus sclerotioniger CBS 115572</name>
    <dbReference type="NCBI Taxonomy" id="1450535"/>
    <lineage>
        <taxon>Eukaryota</taxon>
        <taxon>Fungi</taxon>
        <taxon>Dikarya</taxon>
        <taxon>Ascomycota</taxon>
        <taxon>Pezizomycotina</taxon>
        <taxon>Eurotiomycetes</taxon>
        <taxon>Eurotiomycetidae</taxon>
        <taxon>Eurotiales</taxon>
        <taxon>Aspergillaceae</taxon>
        <taxon>Aspergillus</taxon>
        <taxon>Aspergillus subgen. Circumdati</taxon>
    </lineage>
</organism>
<dbReference type="EMBL" id="MSFK01000017">
    <property type="protein sequence ID" value="PWY84670.1"/>
    <property type="molecule type" value="Genomic_DNA"/>
</dbReference>
<reference evidence="1 2" key="1">
    <citation type="submission" date="2016-12" db="EMBL/GenBank/DDBJ databases">
        <title>The genomes of Aspergillus section Nigri reveals drivers in fungal speciation.</title>
        <authorList>
            <consortium name="DOE Joint Genome Institute"/>
            <person name="Vesth T.C."/>
            <person name="Nybo J."/>
            <person name="Theobald S."/>
            <person name="Brandl J."/>
            <person name="Frisvad J.C."/>
            <person name="Nielsen K.F."/>
            <person name="Lyhne E.K."/>
            <person name="Kogle M.E."/>
            <person name="Kuo A."/>
            <person name="Riley R."/>
            <person name="Clum A."/>
            <person name="Nolan M."/>
            <person name="Lipzen A."/>
            <person name="Salamov A."/>
            <person name="Henrissat B."/>
            <person name="Wiebenga A."/>
            <person name="De Vries R.P."/>
            <person name="Grigoriev I.V."/>
            <person name="Mortensen U.H."/>
            <person name="Andersen M.R."/>
            <person name="Baker S.E."/>
        </authorList>
    </citation>
    <scope>NUCLEOTIDE SEQUENCE [LARGE SCALE GENOMIC DNA]</scope>
    <source>
        <strain evidence="1 2">CBS 115572</strain>
    </source>
</reference>
<dbReference type="OrthoDB" id="2520703at2759"/>
<evidence type="ECO:0008006" key="3">
    <source>
        <dbReference type="Google" id="ProtNLM"/>
    </source>
</evidence>
<evidence type="ECO:0000313" key="1">
    <source>
        <dbReference type="EMBL" id="PWY84670.1"/>
    </source>
</evidence>
<gene>
    <name evidence="1" type="ORF">BO94DRAFT_576044</name>
</gene>